<sequence>MVELPDGGLRTAYFETGYDLDRSKTVGEDWLRDNAIGRHSFVAVNPPAEVPASALEGYARGELLGEA</sequence>
<dbReference type="EMBL" id="CADCVM010000425">
    <property type="protein sequence ID" value="CAA9524539.1"/>
    <property type="molecule type" value="Genomic_DNA"/>
</dbReference>
<reference evidence="1" key="1">
    <citation type="submission" date="2020-02" db="EMBL/GenBank/DDBJ databases">
        <authorList>
            <person name="Meier V. D."/>
        </authorList>
    </citation>
    <scope>NUCLEOTIDE SEQUENCE</scope>
    <source>
        <strain evidence="1">AVDCRST_MAG05</strain>
    </source>
</reference>
<accession>A0A6J4TI76</accession>
<organism evidence="1">
    <name type="scientific">uncultured Rubrobacteraceae bacterium</name>
    <dbReference type="NCBI Taxonomy" id="349277"/>
    <lineage>
        <taxon>Bacteria</taxon>
        <taxon>Bacillati</taxon>
        <taxon>Actinomycetota</taxon>
        <taxon>Rubrobacteria</taxon>
        <taxon>Rubrobacterales</taxon>
        <taxon>Rubrobacteraceae</taxon>
        <taxon>environmental samples</taxon>
    </lineage>
</organism>
<evidence type="ECO:0000313" key="1">
    <source>
        <dbReference type="EMBL" id="CAA9524539.1"/>
    </source>
</evidence>
<gene>
    <name evidence="1" type="ORF">AVDCRST_MAG05-3848</name>
</gene>
<proteinExistence type="predicted"/>
<dbReference type="AlphaFoldDB" id="A0A6J4TI76"/>
<protein>
    <submittedName>
        <fullName evidence="1">Uncharacterized protein</fullName>
    </submittedName>
</protein>
<name>A0A6J4TI76_9ACTN</name>